<reference evidence="2 3" key="1">
    <citation type="submission" date="2017-04" db="EMBL/GenBank/DDBJ databases">
        <authorList>
            <person name="Afonso C.L."/>
            <person name="Miller P.J."/>
            <person name="Scott M.A."/>
            <person name="Spackman E."/>
            <person name="Goraichik I."/>
            <person name="Dimitrov K.M."/>
            <person name="Suarez D.L."/>
            <person name="Swayne D.E."/>
        </authorList>
    </citation>
    <scope>NUCLEOTIDE SEQUENCE [LARGE SCALE GENOMIC DNA]</scope>
    <source>
        <strain evidence="2 3">DSM 23236</strain>
    </source>
</reference>
<dbReference type="InterPro" id="IPR047780">
    <property type="entry name" value="TssQ-like"/>
</dbReference>
<dbReference type="STRING" id="1121001.SAMN02745857_03901"/>
<evidence type="ECO:0000313" key="3">
    <source>
        <dbReference type="Proteomes" id="UP000192761"/>
    </source>
</evidence>
<organism evidence="2 3">
    <name type="scientific">Andreprevotia lacus DSM 23236</name>
    <dbReference type="NCBI Taxonomy" id="1121001"/>
    <lineage>
        <taxon>Bacteria</taxon>
        <taxon>Pseudomonadati</taxon>
        <taxon>Pseudomonadota</taxon>
        <taxon>Betaproteobacteria</taxon>
        <taxon>Neisseriales</taxon>
        <taxon>Chitinibacteraceae</taxon>
        <taxon>Andreprevotia</taxon>
    </lineage>
</organism>
<feature type="chain" id="PRO_5012845537" description="Lipoprotein" evidence="1">
    <location>
        <begin position="27"/>
        <end position="134"/>
    </location>
</feature>
<evidence type="ECO:0000256" key="1">
    <source>
        <dbReference type="SAM" id="SignalP"/>
    </source>
</evidence>
<accession>A0A1W1Y074</accession>
<feature type="signal peptide" evidence="1">
    <location>
        <begin position="1"/>
        <end position="26"/>
    </location>
</feature>
<dbReference type="NCBIfam" id="NF038027">
    <property type="entry name" value="TssQ_fam"/>
    <property type="match status" value="1"/>
</dbReference>
<keyword evidence="3" id="KW-1185">Reference proteome</keyword>
<protein>
    <recommendedName>
        <fullName evidence="4">Lipoprotein</fullName>
    </recommendedName>
</protein>
<sequence length="134" mass="14400">MKAKNGLLYLAAIALGFLLTACQSPPAPHVGEAAQPSTQRIAQAALDEGARQYEAGNFQGAIKVLSTTGEINLAKPDTQIKAHKLLAFSYCATGKTSFCHAEFVKILSIDPGFKLSESERSHPIWGPVFESIRK</sequence>
<dbReference type="EMBL" id="FWXD01000036">
    <property type="protein sequence ID" value="SMC29534.1"/>
    <property type="molecule type" value="Genomic_DNA"/>
</dbReference>
<name>A0A1W1Y074_9NEIS</name>
<keyword evidence="1" id="KW-0732">Signal</keyword>
<dbReference type="Proteomes" id="UP000192761">
    <property type="component" value="Unassembled WGS sequence"/>
</dbReference>
<proteinExistence type="predicted"/>
<gene>
    <name evidence="2" type="ORF">SAMN02745857_03901</name>
</gene>
<evidence type="ECO:0000313" key="2">
    <source>
        <dbReference type="EMBL" id="SMC29534.1"/>
    </source>
</evidence>
<dbReference type="AlphaFoldDB" id="A0A1W1Y074"/>
<evidence type="ECO:0008006" key="4">
    <source>
        <dbReference type="Google" id="ProtNLM"/>
    </source>
</evidence>
<dbReference type="PROSITE" id="PS51257">
    <property type="entry name" value="PROKAR_LIPOPROTEIN"/>
    <property type="match status" value="1"/>
</dbReference>